<dbReference type="AlphaFoldDB" id="A0A917KSW8"/>
<sequence length="237" mass="24319">MKRTTAAAIAVVLGIGFAPTAWAQTATPGTTATGSISEAQARMMLEAAGLRNIRDLTSLSDGSWRAQVTNAAGGNVVARIDSQGTIVLNTGVAGTTAPLPQASTTPLAEDQARMMLEAAGLRNIRDLTSLSDGSWRAQVTNAAGGNVVARIDSQGTIVLNTGVAGTTAPMPQASTTPLAEDQVRSMMEAAGLRNIRDLTQMSDGSWRAQVTSGSGGNVQARIDTQGTITLNTGLPTR</sequence>
<accession>A0A917KSW8</accession>
<evidence type="ECO:0000313" key="3">
    <source>
        <dbReference type="Proteomes" id="UP000661507"/>
    </source>
</evidence>
<protein>
    <recommendedName>
        <fullName evidence="4">PepSY domain-containing protein</fullName>
    </recommendedName>
</protein>
<evidence type="ECO:0000256" key="1">
    <source>
        <dbReference type="SAM" id="SignalP"/>
    </source>
</evidence>
<gene>
    <name evidence="2" type="ORF">GCM10011320_32900</name>
</gene>
<proteinExistence type="predicted"/>
<feature type="signal peptide" evidence="1">
    <location>
        <begin position="1"/>
        <end position="23"/>
    </location>
</feature>
<evidence type="ECO:0008006" key="4">
    <source>
        <dbReference type="Google" id="ProtNLM"/>
    </source>
</evidence>
<dbReference type="Proteomes" id="UP000661507">
    <property type="component" value="Unassembled WGS sequence"/>
</dbReference>
<evidence type="ECO:0000313" key="2">
    <source>
        <dbReference type="EMBL" id="GGJ23057.1"/>
    </source>
</evidence>
<name>A0A917KSW8_9PROT</name>
<reference evidence="2" key="2">
    <citation type="submission" date="2020-09" db="EMBL/GenBank/DDBJ databases">
        <authorList>
            <person name="Sun Q."/>
            <person name="Zhou Y."/>
        </authorList>
    </citation>
    <scope>NUCLEOTIDE SEQUENCE</scope>
    <source>
        <strain evidence="2">CGMCC 1.3617</strain>
    </source>
</reference>
<dbReference type="EMBL" id="BMKW01000008">
    <property type="protein sequence ID" value="GGJ23057.1"/>
    <property type="molecule type" value="Genomic_DNA"/>
</dbReference>
<reference evidence="2" key="1">
    <citation type="journal article" date="2014" name="Int. J. Syst. Evol. Microbiol.">
        <title>Complete genome sequence of Corynebacterium casei LMG S-19264T (=DSM 44701T), isolated from a smear-ripened cheese.</title>
        <authorList>
            <consortium name="US DOE Joint Genome Institute (JGI-PGF)"/>
            <person name="Walter F."/>
            <person name="Albersmeier A."/>
            <person name="Kalinowski J."/>
            <person name="Ruckert C."/>
        </authorList>
    </citation>
    <scope>NUCLEOTIDE SEQUENCE</scope>
    <source>
        <strain evidence="2">CGMCC 1.3617</strain>
    </source>
</reference>
<keyword evidence="3" id="KW-1185">Reference proteome</keyword>
<feature type="chain" id="PRO_5037415249" description="PepSY domain-containing protein" evidence="1">
    <location>
        <begin position="24"/>
        <end position="237"/>
    </location>
</feature>
<dbReference type="RefSeq" id="WP_188968503.1">
    <property type="nucleotide sequence ID" value="NZ_BMKW01000008.1"/>
</dbReference>
<comment type="caution">
    <text evidence="2">The sequence shown here is derived from an EMBL/GenBank/DDBJ whole genome shotgun (WGS) entry which is preliminary data.</text>
</comment>
<keyword evidence="1" id="KW-0732">Signal</keyword>
<organism evidence="2 3">
    <name type="scientific">Neoroseomonas lacus</name>
    <dbReference type="NCBI Taxonomy" id="287609"/>
    <lineage>
        <taxon>Bacteria</taxon>
        <taxon>Pseudomonadati</taxon>
        <taxon>Pseudomonadota</taxon>
        <taxon>Alphaproteobacteria</taxon>
        <taxon>Acetobacterales</taxon>
        <taxon>Acetobacteraceae</taxon>
        <taxon>Neoroseomonas</taxon>
    </lineage>
</organism>